<gene>
    <name evidence="1" type="ORF">SAMN06264365_105205</name>
</gene>
<accession>A0A238YUG0</accession>
<evidence type="ECO:0000313" key="2">
    <source>
        <dbReference type="Proteomes" id="UP000198415"/>
    </source>
</evidence>
<reference evidence="1 2" key="1">
    <citation type="submission" date="2017-06" db="EMBL/GenBank/DDBJ databases">
        <authorList>
            <person name="Kim H.J."/>
            <person name="Triplett B.A."/>
        </authorList>
    </citation>
    <scope>NUCLEOTIDE SEQUENCE [LARGE SCALE GENOMIC DNA]</scope>
    <source>
        <strain evidence="1 2">DSM 43151</strain>
    </source>
</reference>
<protein>
    <submittedName>
        <fullName evidence="1">Uncharacterized protein</fullName>
    </submittedName>
</protein>
<sequence length="159" mass="17330">MITGYDSVVIARTPVGAGVRAMLDGVHTSWPDMLVAIGEAEAFLPWLQARRAIPAEAGELYVARDAAMEQEWDEVGYALMAGGEGPFAVLYQPSPQPTIAIQVNENPYEHRGFGFDPHAATLITTGLSLVTIVTPDEESPFSKNLRALLNRSIIEQLRH</sequence>
<dbReference type="RefSeq" id="WP_089293901.1">
    <property type="nucleotide sequence ID" value="NZ_BOMU01000035.1"/>
</dbReference>
<dbReference type="Proteomes" id="UP000198415">
    <property type="component" value="Unassembled WGS sequence"/>
</dbReference>
<dbReference type="OrthoDB" id="3293695at2"/>
<organism evidence="1 2">
    <name type="scientific">Actinoplanes regularis</name>
    <dbReference type="NCBI Taxonomy" id="52697"/>
    <lineage>
        <taxon>Bacteria</taxon>
        <taxon>Bacillati</taxon>
        <taxon>Actinomycetota</taxon>
        <taxon>Actinomycetes</taxon>
        <taxon>Micromonosporales</taxon>
        <taxon>Micromonosporaceae</taxon>
        <taxon>Actinoplanes</taxon>
    </lineage>
</organism>
<dbReference type="AlphaFoldDB" id="A0A238YUG0"/>
<evidence type="ECO:0000313" key="1">
    <source>
        <dbReference type="EMBL" id="SNR74926.1"/>
    </source>
</evidence>
<keyword evidence="2" id="KW-1185">Reference proteome</keyword>
<dbReference type="EMBL" id="FZNR01000005">
    <property type="protein sequence ID" value="SNR74926.1"/>
    <property type="molecule type" value="Genomic_DNA"/>
</dbReference>
<name>A0A238YUG0_9ACTN</name>
<proteinExistence type="predicted"/>